<dbReference type="GO" id="GO:0000976">
    <property type="term" value="F:transcription cis-regulatory region binding"/>
    <property type="evidence" value="ECO:0007669"/>
    <property type="project" value="TreeGrafter"/>
</dbReference>
<dbReference type="InterPro" id="IPR028082">
    <property type="entry name" value="Peripla_BP_I"/>
</dbReference>
<dbReference type="InterPro" id="IPR010982">
    <property type="entry name" value="Lambda_DNA-bd_dom_sf"/>
</dbReference>
<evidence type="ECO:0000256" key="1">
    <source>
        <dbReference type="ARBA" id="ARBA00023015"/>
    </source>
</evidence>
<dbReference type="AlphaFoldDB" id="A0A5C7B1W2"/>
<evidence type="ECO:0000259" key="4">
    <source>
        <dbReference type="PROSITE" id="PS50932"/>
    </source>
</evidence>
<dbReference type="RefSeq" id="WP_147130681.1">
    <property type="nucleotide sequence ID" value="NZ_VOSC01000005.1"/>
</dbReference>
<gene>
    <name evidence="5" type="ORF">FUA26_01390</name>
</gene>
<dbReference type="PROSITE" id="PS50932">
    <property type="entry name" value="HTH_LACI_2"/>
    <property type="match status" value="1"/>
</dbReference>
<dbReference type="SUPFAM" id="SSF53822">
    <property type="entry name" value="Periplasmic binding protein-like I"/>
    <property type="match status" value="1"/>
</dbReference>
<dbReference type="Pfam" id="PF13377">
    <property type="entry name" value="Peripla_BP_3"/>
    <property type="match status" value="1"/>
</dbReference>
<dbReference type="Gene3D" id="1.10.260.40">
    <property type="entry name" value="lambda repressor-like DNA-binding domains"/>
    <property type="match status" value="1"/>
</dbReference>
<evidence type="ECO:0000313" key="6">
    <source>
        <dbReference type="Proteomes" id="UP000321790"/>
    </source>
</evidence>
<dbReference type="CDD" id="cd01392">
    <property type="entry name" value="HTH_LacI"/>
    <property type="match status" value="1"/>
</dbReference>
<dbReference type="SUPFAM" id="SSF47413">
    <property type="entry name" value="lambda repressor-like DNA-binding domains"/>
    <property type="match status" value="1"/>
</dbReference>
<evidence type="ECO:0000256" key="3">
    <source>
        <dbReference type="ARBA" id="ARBA00023163"/>
    </source>
</evidence>
<dbReference type="OrthoDB" id="9768806at2"/>
<dbReference type="Gene3D" id="3.40.50.2300">
    <property type="match status" value="2"/>
</dbReference>
<dbReference type="Proteomes" id="UP000321790">
    <property type="component" value="Unassembled WGS sequence"/>
</dbReference>
<dbReference type="InterPro" id="IPR046335">
    <property type="entry name" value="LacI/GalR-like_sensor"/>
</dbReference>
<sequence>MKKKATLQDIAKALNISTSTASRALQNNPRISEPMRKKVIDVANELNYFDAKFPETVIPRKLNAIGVIVPKISYHLYAMAISGIEKVAEENGMHLIICQSNESFEREKSLIEELIEVGVSGLIISLASETKQFDHFLELKKKQIPLVFFNRQCDEVDTDKVVIDNFKAAYDATEHLTSIGCKNIAFIGGPPILQISNTRQLGYEQALKDANINKNNKLIEYCNFTKESNLSAARKLLYAPTPPDGIIAFSDQVAISAMLAAKERGLNIPEDLAIIGFNNEPVNELLEPSLTSIDQPAYQMGFEAAQLIFSNIKNKTTTHTQHVLKSELVIRNSTNRNKRK</sequence>
<dbReference type="Pfam" id="PF00356">
    <property type="entry name" value="LacI"/>
    <property type="match status" value="1"/>
</dbReference>
<keyword evidence="6" id="KW-1185">Reference proteome</keyword>
<feature type="domain" description="HTH lacI-type" evidence="4">
    <location>
        <begin position="5"/>
        <end position="48"/>
    </location>
</feature>
<dbReference type="SMART" id="SM00354">
    <property type="entry name" value="HTH_LACI"/>
    <property type="match status" value="1"/>
</dbReference>
<dbReference type="EMBL" id="VOSC01000005">
    <property type="protein sequence ID" value="TXE15190.1"/>
    <property type="molecule type" value="Genomic_DNA"/>
</dbReference>
<keyword evidence="1" id="KW-0805">Transcription regulation</keyword>
<evidence type="ECO:0000313" key="5">
    <source>
        <dbReference type="EMBL" id="TXE15190.1"/>
    </source>
</evidence>
<accession>A0A5C7B1W2</accession>
<dbReference type="GO" id="GO:0003700">
    <property type="term" value="F:DNA-binding transcription factor activity"/>
    <property type="evidence" value="ECO:0007669"/>
    <property type="project" value="TreeGrafter"/>
</dbReference>
<dbReference type="InterPro" id="IPR000843">
    <property type="entry name" value="HTH_LacI"/>
</dbReference>
<dbReference type="PANTHER" id="PTHR30146">
    <property type="entry name" value="LACI-RELATED TRANSCRIPTIONAL REPRESSOR"/>
    <property type="match status" value="1"/>
</dbReference>
<dbReference type="PANTHER" id="PTHR30146:SF109">
    <property type="entry name" value="HTH-TYPE TRANSCRIPTIONAL REGULATOR GALS"/>
    <property type="match status" value="1"/>
</dbReference>
<dbReference type="CDD" id="cd06267">
    <property type="entry name" value="PBP1_LacI_sugar_binding-like"/>
    <property type="match status" value="1"/>
</dbReference>
<comment type="caution">
    <text evidence="5">The sequence shown here is derived from an EMBL/GenBank/DDBJ whole genome shotgun (WGS) entry which is preliminary data.</text>
</comment>
<reference evidence="6" key="1">
    <citation type="submission" date="2019-08" db="EMBL/GenBank/DDBJ databases">
        <title>Seonamhaeicola sediminis sp. nov., isolated from marine sediment.</title>
        <authorList>
            <person name="Cao W.R."/>
        </authorList>
    </citation>
    <scope>NUCLEOTIDE SEQUENCE [LARGE SCALE GENOMIC DNA]</scope>
    <source>
        <strain evidence="6">Gy8</strain>
    </source>
</reference>
<keyword evidence="3" id="KW-0804">Transcription</keyword>
<protein>
    <submittedName>
        <fullName evidence="5">LacI family transcriptional regulator</fullName>
    </submittedName>
</protein>
<evidence type="ECO:0000256" key="2">
    <source>
        <dbReference type="ARBA" id="ARBA00023125"/>
    </source>
</evidence>
<organism evidence="5 6">
    <name type="scientific">Seonamhaeicola algicola</name>
    <dbReference type="NCBI Taxonomy" id="1719036"/>
    <lineage>
        <taxon>Bacteria</taxon>
        <taxon>Pseudomonadati</taxon>
        <taxon>Bacteroidota</taxon>
        <taxon>Flavobacteriia</taxon>
        <taxon>Flavobacteriales</taxon>
        <taxon>Flavobacteriaceae</taxon>
    </lineage>
</organism>
<name>A0A5C7B1W2_9FLAO</name>
<proteinExistence type="predicted"/>
<keyword evidence="2" id="KW-0238">DNA-binding</keyword>